<dbReference type="PANTHER" id="PTHR30314:SF3">
    <property type="entry name" value="MITOCHONDRIAL DIVISION PROTEIN FSZA"/>
    <property type="match status" value="1"/>
</dbReference>
<dbReference type="InterPro" id="IPR037103">
    <property type="entry name" value="Tubulin/FtsZ-like_C"/>
</dbReference>
<proteinExistence type="predicted"/>
<dbReference type="GO" id="GO:0005525">
    <property type="term" value="F:GTP binding"/>
    <property type="evidence" value="ECO:0007669"/>
    <property type="project" value="UniProtKB-KW"/>
</dbReference>
<keyword evidence="4" id="KW-0131">Cell cycle</keyword>
<dbReference type="PANTHER" id="PTHR30314">
    <property type="entry name" value="CELL DIVISION PROTEIN FTSZ-RELATED"/>
    <property type="match status" value="1"/>
</dbReference>
<keyword evidence="2" id="KW-0547">Nucleotide-binding</keyword>
<dbReference type="EnsemblBacteria" id="CAI50738">
    <property type="protein sequence ID" value="CAI50738"/>
    <property type="gene ID" value="NP_5294A"/>
</dbReference>
<dbReference type="InterPro" id="IPR018316">
    <property type="entry name" value="Tubulin/FtsZ_2-layer-sand-dom"/>
</dbReference>
<dbReference type="EMBL" id="CR936257">
    <property type="protein sequence ID" value="CAI50738.1"/>
    <property type="molecule type" value="Genomic_DNA"/>
</dbReference>
<sequence>MIDAAVAARQAGNTPHCWWYRKRSYGGRSNRRQVTTDEELLAAADALREAVLVAGNGSTGTAVADWVAAGDAPAATDVETPDVSVVAVDAADADASADIESPGALLSVAVVAVPQRPSAGERRLLTALESTVDTVIVTTGDAPELTTAVEAFVSMVRDAGFVNVDLADARTVFEPVAQAALGIGESPGGTPGEAVEEAIAALPPGVETDTASGVLVDLRGGPSMSVGDVNDAVTAVREQVGTEAHVIWGGKVDEALSETVVVRLIAAGVDNVRAAPGDDCPRCDRGLFAYTLSGLPGLSCDTCGFGGVSTGRKKNSESS</sequence>
<keyword evidence="4" id="KW-0717">Septation</keyword>
<dbReference type="PRINTS" id="PR00423">
    <property type="entry name" value="CELLDVISFTSZ"/>
</dbReference>
<evidence type="ECO:0000313" key="6">
    <source>
        <dbReference type="EMBL" id="CAI50738.1"/>
    </source>
</evidence>
<evidence type="ECO:0000313" key="7">
    <source>
        <dbReference type="Proteomes" id="UP000002698"/>
    </source>
</evidence>
<dbReference type="Gene3D" id="3.30.1330.20">
    <property type="entry name" value="Tubulin/FtsZ, C-terminal domain"/>
    <property type="match status" value="1"/>
</dbReference>
<dbReference type="GO" id="GO:0003924">
    <property type="term" value="F:GTPase activity"/>
    <property type="evidence" value="ECO:0007669"/>
    <property type="project" value="InterPro"/>
</dbReference>
<evidence type="ECO:0000259" key="5">
    <source>
        <dbReference type="SMART" id="SM00865"/>
    </source>
</evidence>
<evidence type="ECO:0000256" key="4">
    <source>
        <dbReference type="ARBA" id="ARBA00023210"/>
    </source>
</evidence>
<dbReference type="GO" id="GO:0005737">
    <property type="term" value="C:cytoplasm"/>
    <property type="evidence" value="ECO:0007669"/>
    <property type="project" value="TreeGrafter"/>
</dbReference>
<dbReference type="InterPro" id="IPR045061">
    <property type="entry name" value="FtsZ/CetZ"/>
</dbReference>
<evidence type="ECO:0000256" key="3">
    <source>
        <dbReference type="ARBA" id="ARBA00023134"/>
    </source>
</evidence>
<name>A0A1U7EZJ5_NATPD</name>
<evidence type="ECO:0000256" key="2">
    <source>
        <dbReference type="ARBA" id="ARBA00022741"/>
    </source>
</evidence>
<protein>
    <submittedName>
        <fullName evidence="6">FtsZ family protein, noncanonical</fullName>
    </submittedName>
</protein>
<dbReference type="InterPro" id="IPR024757">
    <property type="entry name" value="FtsZ_C"/>
</dbReference>
<keyword evidence="4" id="KW-0132">Cell division</keyword>
<dbReference type="AlphaFoldDB" id="A0A1U7EZJ5"/>
<dbReference type="KEGG" id="nph:NP_5294A"/>
<dbReference type="SMART" id="SM00865">
    <property type="entry name" value="Tubulin_C"/>
    <property type="match status" value="1"/>
</dbReference>
<reference evidence="6 7" key="1">
    <citation type="journal article" date="2005" name="Genome Res.">
        <title>Living with two extremes: conclusions from the genome sequence of Natronomonas pharaonis.</title>
        <authorList>
            <person name="Falb M."/>
            <person name="Pfeiffer F."/>
            <person name="Palm P."/>
            <person name="Rodewald K."/>
            <person name="Hickmann V."/>
            <person name="Tittor J."/>
            <person name="Oesterhelt D."/>
        </authorList>
    </citation>
    <scope>NUCLEOTIDE SEQUENCE [LARGE SCALE GENOMIC DNA]</scope>
    <source>
        <strain evidence="7">ATCC 35678 / DSM 2160 / CIP 103997 / JCM 8858 / NBRC 14720 / NCIMB 2260 / Gabara</strain>
    </source>
</reference>
<feature type="domain" description="Tubulin/FtsZ 2-layer sandwich" evidence="5">
    <location>
        <begin position="162"/>
        <end position="278"/>
    </location>
</feature>
<dbReference type="eggNOG" id="arCOG02201">
    <property type="taxonomic scope" value="Archaea"/>
</dbReference>
<keyword evidence="1" id="KW-0963">Cytoplasm</keyword>
<dbReference type="Pfam" id="PF12327">
    <property type="entry name" value="FtsZ_C"/>
    <property type="match status" value="1"/>
</dbReference>
<dbReference type="STRING" id="348780.NP_5294A"/>
<accession>A0A1U7EZJ5</accession>
<gene>
    <name evidence="6" type="primary">ftsZ5</name>
    <name evidence="6" type="ordered locus">NP_5294A</name>
</gene>
<dbReference type="GO" id="GO:0051301">
    <property type="term" value="P:cell division"/>
    <property type="evidence" value="ECO:0007669"/>
    <property type="project" value="TreeGrafter"/>
</dbReference>
<keyword evidence="3" id="KW-0342">GTP-binding</keyword>
<dbReference type="SUPFAM" id="SSF55307">
    <property type="entry name" value="Tubulin C-terminal domain-like"/>
    <property type="match status" value="1"/>
</dbReference>
<evidence type="ECO:0000256" key="1">
    <source>
        <dbReference type="ARBA" id="ARBA00022490"/>
    </source>
</evidence>
<dbReference type="HOGENOM" id="CLU_870493_0_0_2"/>
<dbReference type="InterPro" id="IPR008280">
    <property type="entry name" value="Tub_FtsZ_C"/>
</dbReference>
<organism evidence="6 7">
    <name type="scientific">Natronomonas pharaonis (strain ATCC 35678 / DSM 2160 / CIP 103997 / JCM 8858 / NBRC 14720 / NCIMB 2260 / Gabara)</name>
    <name type="common">Halobacterium pharaonis</name>
    <dbReference type="NCBI Taxonomy" id="348780"/>
    <lineage>
        <taxon>Archaea</taxon>
        <taxon>Methanobacteriati</taxon>
        <taxon>Methanobacteriota</taxon>
        <taxon>Stenosarchaea group</taxon>
        <taxon>Halobacteria</taxon>
        <taxon>Halobacteriales</taxon>
        <taxon>Natronomonadaceae</taxon>
        <taxon>Natronomonas</taxon>
    </lineage>
</organism>
<dbReference type="InterPro" id="IPR003008">
    <property type="entry name" value="Tubulin_FtsZ_GTPase"/>
</dbReference>
<keyword evidence="7" id="KW-1185">Reference proteome</keyword>
<dbReference type="Proteomes" id="UP000002698">
    <property type="component" value="Chromosome"/>
</dbReference>
<dbReference type="GO" id="GO:0032153">
    <property type="term" value="C:cell division site"/>
    <property type="evidence" value="ECO:0007669"/>
    <property type="project" value="TreeGrafter"/>
</dbReference>